<name>A0ACC0C513_CATRO</name>
<dbReference type="Proteomes" id="UP001060085">
    <property type="component" value="Linkage Group LG01"/>
</dbReference>
<evidence type="ECO:0000313" key="2">
    <source>
        <dbReference type="Proteomes" id="UP001060085"/>
    </source>
</evidence>
<gene>
    <name evidence="1" type="ORF">M9H77_01274</name>
</gene>
<evidence type="ECO:0000313" key="1">
    <source>
        <dbReference type="EMBL" id="KAI5680047.1"/>
    </source>
</evidence>
<keyword evidence="2" id="KW-1185">Reference proteome</keyword>
<reference evidence="2" key="1">
    <citation type="journal article" date="2023" name="Nat. Plants">
        <title>Single-cell RNA sequencing provides a high-resolution roadmap for understanding the multicellular compartmentation of specialized metabolism.</title>
        <authorList>
            <person name="Sun S."/>
            <person name="Shen X."/>
            <person name="Li Y."/>
            <person name="Li Y."/>
            <person name="Wang S."/>
            <person name="Li R."/>
            <person name="Zhang H."/>
            <person name="Shen G."/>
            <person name="Guo B."/>
            <person name="Wei J."/>
            <person name="Xu J."/>
            <person name="St-Pierre B."/>
            <person name="Chen S."/>
            <person name="Sun C."/>
        </authorList>
    </citation>
    <scope>NUCLEOTIDE SEQUENCE [LARGE SCALE GENOMIC DNA]</scope>
</reference>
<organism evidence="1 2">
    <name type="scientific">Catharanthus roseus</name>
    <name type="common">Madagascar periwinkle</name>
    <name type="synonym">Vinca rosea</name>
    <dbReference type="NCBI Taxonomy" id="4058"/>
    <lineage>
        <taxon>Eukaryota</taxon>
        <taxon>Viridiplantae</taxon>
        <taxon>Streptophyta</taxon>
        <taxon>Embryophyta</taxon>
        <taxon>Tracheophyta</taxon>
        <taxon>Spermatophyta</taxon>
        <taxon>Magnoliopsida</taxon>
        <taxon>eudicotyledons</taxon>
        <taxon>Gunneridae</taxon>
        <taxon>Pentapetalae</taxon>
        <taxon>asterids</taxon>
        <taxon>lamiids</taxon>
        <taxon>Gentianales</taxon>
        <taxon>Apocynaceae</taxon>
        <taxon>Rauvolfioideae</taxon>
        <taxon>Vinceae</taxon>
        <taxon>Catharanthinae</taxon>
        <taxon>Catharanthus</taxon>
    </lineage>
</organism>
<proteinExistence type="predicted"/>
<dbReference type="EMBL" id="CM044701">
    <property type="protein sequence ID" value="KAI5680047.1"/>
    <property type="molecule type" value="Genomic_DNA"/>
</dbReference>
<accession>A0ACC0C513</accession>
<protein>
    <submittedName>
        <fullName evidence="1">Uncharacterized protein</fullName>
    </submittedName>
</protein>
<sequence length="459" mass="50301">MASDYAAPGATQVGSYFVQQYYQILQQRPDYTHQFYKDSSSITKVDGVTSQSAESMQQIHELIMSLNFTAIEIKTINSLASLSGGVLVVVSGFVKSKNFSGWRKFVQTFFLAPQEKGYFVLNDIFHFINEEAINEAPIVGVSEATHQQPAHISADNEFESGPTSSSPPPEEPQVPDYPLEVEAREYVNSVHIEGDDAAEDYSFQEHQQEHDPVPEPVEEEEEETPVEEPSAFLQTAEDTVQETFPSAEEPVGEAPKLTYASILRAPKGTSTPAVIVQPSFPKSAPFPKSASQPVVQQFNAAAPVMSEVIEDVPDEGLLHEEGFLDLSSSFSSGGSKSIYIRNLPSSISTLEVLEEFKNFGKVKPDGVFLRNRQDGNACYAFVEFEDAQSAQNAVKASPLKMAGRQVFIEMRKPYTSTTTRGGRRGGRGRGGRLGGRGSGRGINQDGGDNNRMRSNGFRT</sequence>
<comment type="caution">
    <text evidence="1">The sequence shown here is derived from an EMBL/GenBank/DDBJ whole genome shotgun (WGS) entry which is preliminary data.</text>
</comment>